<dbReference type="Pfam" id="PF00211">
    <property type="entry name" value="Guanylate_cyc"/>
    <property type="match status" value="1"/>
</dbReference>
<dbReference type="SUPFAM" id="SSF55073">
    <property type="entry name" value="Nucleotide cyclase"/>
    <property type="match status" value="1"/>
</dbReference>
<evidence type="ECO:0000256" key="8">
    <source>
        <dbReference type="ARBA" id="ARBA00022989"/>
    </source>
</evidence>
<dbReference type="SMART" id="SM00044">
    <property type="entry name" value="CYCc"/>
    <property type="match status" value="1"/>
</dbReference>
<dbReference type="CDD" id="cd14042">
    <property type="entry name" value="PK_GC-A_B"/>
    <property type="match status" value="1"/>
</dbReference>
<accession>A0ABM0GTZ7</accession>
<dbReference type="PANTHER" id="PTHR11920">
    <property type="entry name" value="GUANYLYL CYCLASE"/>
    <property type="match status" value="1"/>
</dbReference>
<comment type="catalytic activity">
    <reaction evidence="1 16">
        <text>GTP = 3',5'-cyclic GMP + diphosphate</text>
        <dbReference type="Rhea" id="RHEA:13665"/>
        <dbReference type="ChEBI" id="CHEBI:33019"/>
        <dbReference type="ChEBI" id="CHEBI:37565"/>
        <dbReference type="ChEBI" id="CHEBI:57746"/>
        <dbReference type="EC" id="4.6.1.2"/>
    </reaction>
</comment>
<reference evidence="22" key="1">
    <citation type="submission" date="2025-08" db="UniProtKB">
        <authorList>
            <consortium name="RefSeq"/>
        </authorList>
    </citation>
    <scope>IDENTIFICATION</scope>
    <source>
        <tissue evidence="22">Testes</tissue>
    </source>
</reference>
<keyword evidence="8 18" id="KW-1133">Transmembrane helix</keyword>
<keyword evidence="9" id="KW-0342">GTP-binding</keyword>
<dbReference type="Pfam" id="PF07714">
    <property type="entry name" value="PK_Tyr_Ser-Thr"/>
    <property type="match status" value="1"/>
</dbReference>
<keyword evidence="21" id="KW-1185">Reference proteome</keyword>
<gene>
    <name evidence="22" type="primary">LOC100375976</name>
</gene>
<evidence type="ECO:0000313" key="21">
    <source>
        <dbReference type="Proteomes" id="UP000694865"/>
    </source>
</evidence>
<evidence type="ECO:0000256" key="12">
    <source>
        <dbReference type="ARBA" id="ARBA00023180"/>
    </source>
</evidence>
<organism evidence="21 22">
    <name type="scientific">Saccoglossus kowalevskii</name>
    <name type="common">Acorn worm</name>
    <dbReference type="NCBI Taxonomy" id="10224"/>
    <lineage>
        <taxon>Eukaryota</taxon>
        <taxon>Metazoa</taxon>
        <taxon>Hemichordata</taxon>
        <taxon>Enteropneusta</taxon>
        <taxon>Harrimaniidae</taxon>
        <taxon>Saccoglossus</taxon>
    </lineage>
</organism>
<feature type="domain" description="Protein kinase" evidence="19">
    <location>
        <begin position="275"/>
        <end position="553"/>
    </location>
</feature>
<dbReference type="SUPFAM" id="SSF53822">
    <property type="entry name" value="Periplasmic binding protein-like I"/>
    <property type="match status" value="1"/>
</dbReference>
<evidence type="ECO:0000259" key="19">
    <source>
        <dbReference type="PROSITE" id="PS50011"/>
    </source>
</evidence>
<dbReference type="PANTHER" id="PTHR11920:SF494">
    <property type="entry name" value="ATRIAL NATRIURETIC PEPTIDE RECEPTOR 2"/>
    <property type="match status" value="1"/>
</dbReference>
<dbReference type="InterPro" id="IPR011009">
    <property type="entry name" value="Kinase-like_dom_sf"/>
</dbReference>
<dbReference type="InterPro" id="IPR028082">
    <property type="entry name" value="Peripla_BP_I"/>
</dbReference>
<dbReference type="Gene3D" id="3.30.70.1230">
    <property type="entry name" value="Nucleotide cyclase"/>
    <property type="match status" value="1"/>
</dbReference>
<evidence type="ECO:0000256" key="11">
    <source>
        <dbReference type="ARBA" id="ARBA00023170"/>
    </source>
</evidence>
<keyword evidence="5 18" id="KW-0812">Transmembrane</keyword>
<sequence>MTKINKETGRAEYAFFNIQLFDSAYFGDIGWKRGEGGDGRDEDAKEAYRSLMTLTLRKPDTKEYHAFARDVKQRALDDYNFDYDKANESVNSFVGAFHDAVILYALALNETLEEGGTPRDGHTITHKMWGRTFKGISGDVRIDENGDRDADYSLLEMTDIVNGTFSVIANYYGIKKEYEEVAGIKIDWPGSERPSDVPVCGFEGELCVEKEPLSMAVILAIAFASVIAVFAVVSFLLYRKYRLEAELADMTWKIRWEEITFSRGGRKKGLGGSQTSLNSRMSNHSQQSVWDANQQIFTITGMFRNSVVAIKRINKRRIEITRNIQKEFKHMRDIQHDHVTRFIGACIDPPNICVITEYCPKGSLQDILENDSIKLDWMFRYSLAYDIVKGMHYIHSSVINSHGNLKSTNCVVDSRFVLKVTDFGMNQFKLGDEDKDLEFETHQYYQRLLWTAPELLRMTEAPLGGTQKGDVYSFGIILQEVVHRCGPFYVSHMDLSPKEIVQKVRASNKPYFRPSVDKATCPEELYPVMEKCWAQDPAERPDFSSLRTTMRKLNNRSATGNILDNLLQRMEQYANNLESLVEERTEAFYEEKRRAEELLYQVLPKPVADKLKRGEAVQAEAFDSVTIFFSDIVGFTALSASSTPMEVIALLNDLYTCFDAIIDNFHVYKVETIGDAYMVVSGLPIRNGDYHAREIGRMALALLVAVTTFKIRHKPGEKLKLRIGVHSGMVCAGVVGLKMPRYCLFGDTVNTASRMESNGLPLKIHVSKETNAILETFGTFQLKCRGEVEMKGKGKQLTYWLEGEDPIEPKGTHKSNGFGPPNSVKGGRNFVYA</sequence>
<keyword evidence="10 18" id="KW-0472">Membrane</keyword>
<evidence type="ECO:0000256" key="2">
    <source>
        <dbReference type="ARBA" id="ARBA00004251"/>
    </source>
</evidence>
<evidence type="ECO:0000256" key="4">
    <source>
        <dbReference type="ARBA" id="ARBA00022475"/>
    </source>
</evidence>
<dbReference type="GeneID" id="100375976"/>
<dbReference type="InterPro" id="IPR001245">
    <property type="entry name" value="Ser-Thr/Tyr_kinase_cat_dom"/>
</dbReference>
<evidence type="ECO:0000256" key="3">
    <source>
        <dbReference type="ARBA" id="ARBA00012202"/>
    </source>
</evidence>
<dbReference type="PRINTS" id="PR00255">
    <property type="entry name" value="NATPEPTIDER"/>
</dbReference>
<evidence type="ECO:0000256" key="6">
    <source>
        <dbReference type="ARBA" id="ARBA00022729"/>
    </source>
</evidence>
<keyword evidence="6" id="KW-0732">Signal</keyword>
<evidence type="ECO:0000259" key="20">
    <source>
        <dbReference type="PROSITE" id="PS50125"/>
    </source>
</evidence>
<dbReference type="InterPro" id="IPR001170">
    <property type="entry name" value="ANPR/GUC"/>
</dbReference>
<dbReference type="PROSITE" id="PS50125">
    <property type="entry name" value="GUANYLATE_CYCLASE_2"/>
    <property type="match status" value="1"/>
</dbReference>
<dbReference type="PROSITE" id="PS00452">
    <property type="entry name" value="GUANYLATE_CYCLASE_1"/>
    <property type="match status" value="1"/>
</dbReference>
<evidence type="ECO:0000256" key="15">
    <source>
        <dbReference type="RuleBase" id="RU000405"/>
    </source>
</evidence>
<evidence type="ECO:0000256" key="16">
    <source>
        <dbReference type="RuleBase" id="RU003431"/>
    </source>
</evidence>
<evidence type="ECO:0000256" key="9">
    <source>
        <dbReference type="ARBA" id="ARBA00023134"/>
    </source>
</evidence>
<proteinExistence type="inferred from homology"/>
<feature type="transmembrane region" description="Helical" evidence="18">
    <location>
        <begin position="213"/>
        <end position="238"/>
    </location>
</feature>
<dbReference type="RefSeq" id="XP_002737310.2">
    <property type="nucleotide sequence ID" value="XM_002737264.2"/>
</dbReference>
<evidence type="ECO:0000256" key="5">
    <source>
        <dbReference type="ARBA" id="ARBA00022692"/>
    </source>
</evidence>
<keyword evidence="12" id="KW-0325">Glycoprotein</keyword>
<dbReference type="Proteomes" id="UP000694865">
    <property type="component" value="Unplaced"/>
</dbReference>
<feature type="domain" description="Guanylate cyclase" evidence="20">
    <location>
        <begin position="626"/>
        <end position="756"/>
    </location>
</feature>
<comment type="similarity">
    <text evidence="15">Belongs to the adenylyl cyclase class-4/guanylyl cyclase family.</text>
</comment>
<evidence type="ECO:0000256" key="7">
    <source>
        <dbReference type="ARBA" id="ARBA00022741"/>
    </source>
</evidence>
<dbReference type="Pfam" id="PF01094">
    <property type="entry name" value="ANF_receptor"/>
    <property type="match status" value="1"/>
</dbReference>
<evidence type="ECO:0000256" key="1">
    <source>
        <dbReference type="ARBA" id="ARBA00001436"/>
    </source>
</evidence>
<dbReference type="InterPro" id="IPR029787">
    <property type="entry name" value="Nucleotide_cyclase"/>
</dbReference>
<keyword evidence="7" id="KW-0547">Nucleotide-binding</keyword>
<dbReference type="EC" id="4.6.1.2" evidence="3 16"/>
<dbReference type="Gene3D" id="1.10.510.10">
    <property type="entry name" value="Transferase(Phosphotransferase) domain 1"/>
    <property type="match status" value="1"/>
</dbReference>
<keyword evidence="11" id="KW-0675">Receptor</keyword>
<protein>
    <recommendedName>
        <fullName evidence="3 16">Guanylate cyclase</fullName>
        <ecNumber evidence="3 16">4.6.1.2</ecNumber>
    </recommendedName>
</protein>
<dbReference type="PROSITE" id="PS50011">
    <property type="entry name" value="PROTEIN_KINASE_DOM"/>
    <property type="match status" value="1"/>
</dbReference>
<dbReference type="Gene3D" id="3.40.50.2300">
    <property type="match status" value="2"/>
</dbReference>
<feature type="region of interest" description="Disordered" evidence="17">
    <location>
        <begin position="810"/>
        <end position="833"/>
    </location>
</feature>
<dbReference type="CDD" id="cd07302">
    <property type="entry name" value="CHD"/>
    <property type="match status" value="1"/>
</dbReference>
<comment type="subcellular location">
    <subcellularLocation>
        <location evidence="2">Cell membrane</location>
        <topology evidence="2">Single-pass type I membrane protein</topology>
    </subcellularLocation>
</comment>
<evidence type="ECO:0000256" key="10">
    <source>
        <dbReference type="ARBA" id="ARBA00023136"/>
    </source>
</evidence>
<evidence type="ECO:0000256" key="13">
    <source>
        <dbReference type="ARBA" id="ARBA00023239"/>
    </source>
</evidence>
<dbReference type="InterPro" id="IPR001054">
    <property type="entry name" value="A/G_cyclase"/>
</dbReference>
<dbReference type="InterPro" id="IPR000719">
    <property type="entry name" value="Prot_kinase_dom"/>
</dbReference>
<evidence type="ECO:0000256" key="18">
    <source>
        <dbReference type="SAM" id="Phobius"/>
    </source>
</evidence>
<dbReference type="InterPro" id="IPR018297">
    <property type="entry name" value="A/G_cyclase_CS"/>
</dbReference>
<keyword evidence="14 16" id="KW-0141">cGMP biosynthesis</keyword>
<dbReference type="InterPro" id="IPR050401">
    <property type="entry name" value="Cyclic_nucleotide_synthase"/>
</dbReference>
<evidence type="ECO:0000313" key="22">
    <source>
        <dbReference type="RefSeq" id="XP_002737310.2"/>
    </source>
</evidence>
<name>A0ABM0GTZ7_SACKO</name>
<dbReference type="InterPro" id="IPR001828">
    <property type="entry name" value="ANF_lig-bd_rcpt"/>
</dbReference>
<keyword evidence="4" id="KW-1003">Cell membrane</keyword>
<evidence type="ECO:0000256" key="17">
    <source>
        <dbReference type="SAM" id="MobiDB-lite"/>
    </source>
</evidence>
<dbReference type="SUPFAM" id="SSF56112">
    <property type="entry name" value="Protein kinase-like (PK-like)"/>
    <property type="match status" value="1"/>
</dbReference>
<evidence type="ECO:0000256" key="14">
    <source>
        <dbReference type="ARBA" id="ARBA00023293"/>
    </source>
</evidence>
<keyword evidence="13 15" id="KW-0456">Lyase</keyword>